<sequence>MTATTAPTFRKPIGMPRKEHKRIRLGDDEYAICEPTQGDKISMLDKAQKAGEVNEKGQPVDGLAAYGFIARVAITCLYFPGGVRRVFGDEDLEAVRLEAWLQEYQADFIKAFGGPSVEEAKGNSETTPS</sequence>
<protein>
    <submittedName>
        <fullName evidence="1">Phage tail protein</fullName>
    </submittedName>
</protein>
<reference evidence="1 2" key="1">
    <citation type="submission" date="2020-05" db="EMBL/GenBank/DDBJ databases">
        <authorList>
            <person name="Whitworth D."/>
        </authorList>
    </citation>
    <scope>NUCLEOTIDE SEQUENCE [LARGE SCALE GENOMIC DNA]</scope>
    <source>
        <strain evidence="1 2">AM005</strain>
    </source>
</reference>
<dbReference type="AlphaFoldDB" id="A0A7Y4IJR9"/>
<dbReference type="EMBL" id="JABFNT010000047">
    <property type="protein sequence ID" value="NOJ79900.1"/>
    <property type="molecule type" value="Genomic_DNA"/>
</dbReference>
<organism evidence="1 2">
    <name type="scientific">Myxococcus xanthus</name>
    <dbReference type="NCBI Taxonomy" id="34"/>
    <lineage>
        <taxon>Bacteria</taxon>
        <taxon>Pseudomonadati</taxon>
        <taxon>Myxococcota</taxon>
        <taxon>Myxococcia</taxon>
        <taxon>Myxococcales</taxon>
        <taxon>Cystobacterineae</taxon>
        <taxon>Myxococcaceae</taxon>
        <taxon>Myxococcus</taxon>
    </lineage>
</organism>
<dbReference type="RefSeq" id="WP_171442138.1">
    <property type="nucleotide sequence ID" value="NZ_JABFNS010000038.1"/>
</dbReference>
<dbReference type="Proteomes" id="UP000533080">
    <property type="component" value="Unassembled WGS sequence"/>
</dbReference>
<name>A0A7Y4IJR9_MYXXA</name>
<proteinExistence type="predicted"/>
<evidence type="ECO:0000313" key="1">
    <source>
        <dbReference type="EMBL" id="NOJ79900.1"/>
    </source>
</evidence>
<comment type="caution">
    <text evidence="1">The sequence shown here is derived from an EMBL/GenBank/DDBJ whole genome shotgun (WGS) entry which is preliminary data.</text>
</comment>
<gene>
    <name evidence="1" type="ORF">HNV28_16370</name>
</gene>
<evidence type="ECO:0000313" key="2">
    <source>
        <dbReference type="Proteomes" id="UP000533080"/>
    </source>
</evidence>
<accession>A0A7Y4IJR9</accession>